<dbReference type="STRING" id="1075402.AN216_15540"/>
<gene>
    <name evidence="2" type="ORF">AN216_15540</name>
</gene>
<feature type="chain" id="PRO_5009196501" evidence="1">
    <location>
        <begin position="21"/>
        <end position="407"/>
    </location>
</feature>
<keyword evidence="3" id="KW-1185">Reference proteome</keyword>
<evidence type="ECO:0000313" key="2">
    <source>
        <dbReference type="EMBL" id="OEV02828.1"/>
    </source>
</evidence>
<dbReference type="PANTHER" id="PTHR41775">
    <property type="entry name" value="SECRETED PROTEIN-RELATED"/>
    <property type="match status" value="1"/>
</dbReference>
<sequence length="407" mass="43913">MSRTASVLSCLTAVIGTSLAAGPAVALTQGPCVLPRTDAHHSEGTDSWNTSYPRPLGTRDALMVFLSFPDHRPQVTTEALVADHFPITSDFFERASYSRFDLRVHPMERWVQMPADSVAYGIERDWEPELRGDFLSDAMAAANRRANFGAYDVVYLVADPDAPGVDSDATKVVNFDEPMTVDGTSVPRIVTVFEQHPPDQHVLAHETGHVFDLPDLYHRPEGDSGDWDTYVGDWDLMGSQFGLAPDLFGWHKWKLGWLGPRNIDCVPSDPGESGHILRPLGAPAAARGPTGTRLVVVRTGPFEAVAIEARTRVGNDAGLCRGGVLLYRVRADAASADGPVEVIDGHPDSGACQSSSVYPPLADAALRAGQSHTVGERGGVRVEVVSAVDDGGWRVRVTREAPQSWSG</sequence>
<dbReference type="NCBIfam" id="TIGR03296">
    <property type="entry name" value="M6dom_TIGR03296"/>
    <property type="match status" value="1"/>
</dbReference>
<dbReference type="EMBL" id="LJGU01000127">
    <property type="protein sequence ID" value="OEV02828.1"/>
    <property type="molecule type" value="Genomic_DNA"/>
</dbReference>
<dbReference type="RefSeq" id="WP_070197226.1">
    <property type="nucleotide sequence ID" value="NZ_LJGU01000127.1"/>
</dbReference>
<evidence type="ECO:0000256" key="1">
    <source>
        <dbReference type="SAM" id="SignalP"/>
    </source>
</evidence>
<reference evidence="2 3" key="1">
    <citation type="journal article" date="2016" name="Front. Microbiol.">
        <title>Comparative Genomics Analysis of Streptomyces Species Reveals Their Adaptation to the Marine Environment and Their Diversity at the Genomic Level.</title>
        <authorList>
            <person name="Tian X."/>
            <person name="Zhang Z."/>
            <person name="Yang T."/>
            <person name="Chen M."/>
            <person name="Li J."/>
            <person name="Chen F."/>
            <person name="Yang J."/>
            <person name="Li W."/>
            <person name="Zhang B."/>
            <person name="Zhang Z."/>
            <person name="Wu J."/>
            <person name="Zhang C."/>
            <person name="Long L."/>
            <person name="Xiao J."/>
        </authorList>
    </citation>
    <scope>NUCLEOTIDE SEQUENCE [LARGE SCALE GENOMIC DNA]</scope>
    <source>
        <strain evidence="2 3">SCSIO 02100</strain>
    </source>
</reference>
<dbReference type="InterPro" id="IPR008757">
    <property type="entry name" value="Peptidase_M6-like_domain"/>
</dbReference>
<comment type="caution">
    <text evidence="2">The sequence shown here is derived from an EMBL/GenBank/DDBJ whole genome shotgun (WGS) entry which is preliminary data.</text>
</comment>
<keyword evidence="1" id="KW-0732">Signal</keyword>
<evidence type="ECO:0000313" key="3">
    <source>
        <dbReference type="Proteomes" id="UP000176101"/>
    </source>
</evidence>
<dbReference type="GO" id="GO:0008233">
    <property type="term" value="F:peptidase activity"/>
    <property type="evidence" value="ECO:0007669"/>
    <property type="project" value="InterPro"/>
</dbReference>
<dbReference type="OrthoDB" id="8780795at2"/>
<dbReference type="AlphaFoldDB" id="A0A1E7KFY4"/>
<feature type="signal peptide" evidence="1">
    <location>
        <begin position="1"/>
        <end position="20"/>
    </location>
</feature>
<protein>
    <submittedName>
        <fullName evidence="2">Peptidase M6</fullName>
    </submittedName>
</protein>
<proteinExistence type="predicted"/>
<dbReference type="GO" id="GO:0006508">
    <property type="term" value="P:proteolysis"/>
    <property type="evidence" value="ECO:0007669"/>
    <property type="project" value="InterPro"/>
</dbReference>
<accession>A0A1E7KFY4</accession>
<dbReference type="Proteomes" id="UP000176101">
    <property type="component" value="Unassembled WGS sequence"/>
</dbReference>
<name>A0A1E7KFY4_9ACTN</name>
<dbReference type="PATRIC" id="fig|1075402.3.peg.2031"/>
<dbReference type="PANTHER" id="PTHR41775:SF1">
    <property type="entry name" value="PEPTIDASE M6-LIKE DOMAIN-CONTAINING PROTEIN"/>
    <property type="match status" value="1"/>
</dbReference>
<organism evidence="2 3">
    <name type="scientific">Streptomyces oceani</name>
    <dbReference type="NCBI Taxonomy" id="1075402"/>
    <lineage>
        <taxon>Bacteria</taxon>
        <taxon>Bacillati</taxon>
        <taxon>Actinomycetota</taxon>
        <taxon>Actinomycetes</taxon>
        <taxon>Kitasatosporales</taxon>
        <taxon>Streptomycetaceae</taxon>
        <taxon>Streptomyces</taxon>
    </lineage>
</organism>